<feature type="chain" id="PRO_5017318569" evidence="3">
    <location>
        <begin position="22"/>
        <end position="159"/>
    </location>
</feature>
<dbReference type="GO" id="GO:0140662">
    <property type="term" value="F:ATP-dependent protein folding chaperone"/>
    <property type="evidence" value="ECO:0007669"/>
    <property type="project" value="InterPro"/>
</dbReference>
<keyword evidence="2" id="KW-0067">ATP-binding</keyword>
<keyword evidence="4" id="KW-0346">Stress response</keyword>
<dbReference type="EMBL" id="LXQA010130201">
    <property type="protein sequence ID" value="MCI22382.1"/>
    <property type="molecule type" value="Genomic_DNA"/>
</dbReference>
<dbReference type="Gene3D" id="3.30.420.40">
    <property type="match status" value="1"/>
</dbReference>
<dbReference type="GO" id="GO:0005524">
    <property type="term" value="F:ATP binding"/>
    <property type="evidence" value="ECO:0007669"/>
    <property type="project" value="UniProtKB-KW"/>
</dbReference>
<feature type="non-terminal residue" evidence="4">
    <location>
        <position position="159"/>
    </location>
</feature>
<feature type="signal peptide" evidence="3">
    <location>
        <begin position="1"/>
        <end position="21"/>
    </location>
</feature>
<dbReference type="Proteomes" id="UP000265520">
    <property type="component" value="Unassembled WGS sequence"/>
</dbReference>
<keyword evidence="5" id="KW-1185">Reference proteome</keyword>
<name>A0A392QEV6_9FABA</name>
<dbReference type="InterPro" id="IPR013126">
    <property type="entry name" value="Hsp_70_fam"/>
</dbReference>
<evidence type="ECO:0000256" key="2">
    <source>
        <dbReference type="ARBA" id="ARBA00022840"/>
    </source>
</evidence>
<evidence type="ECO:0000313" key="4">
    <source>
        <dbReference type="EMBL" id="MCI22382.1"/>
    </source>
</evidence>
<reference evidence="4 5" key="1">
    <citation type="journal article" date="2018" name="Front. Plant Sci.">
        <title>Red Clover (Trifolium pratense) and Zigzag Clover (T. medium) - A Picture of Genomic Similarities and Differences.</title>
        <authorList>
            <person name="Dluhosova J."/>
            <person name="Istvanek J."/>
            <person name="Nedelnik J."/>
            <person name="Repkova J."/>
        </authorList>
    </citation>
    <scope>NUCLEOTIDE SEQUENCE [LARGE SCALE GENOMIC DNA]</scope>
    <source>
        <strain evidence="5">cv. 10/8</strain>
        <tissue evidence="4">Leaf</tissue>
    </source>
</reference>
<evidence type="ECO:0000256" key="1">
    <source>
        <dbReference type="ARBA" id="ARBA00022741"/>
    </source>
</evidence>
<proteinExistence type="predicted"/>
<comment type="caution">
    <text evidence="4">The sequence shown here is derived from an EMBL/GenBank/DDBJ whole genome shotgun (WGS) entry which is preliminary data.</text>
</comment>
<evidence type="ECO:0000313" key="5">
    <source>
        <dbReference type="Proteomes" id="UP000265520"/>
    </source>
</evidence>
<protein>
    <submittedName>
        <fullName evidence="4">Heat shock 70 kDa protein 8-like</fullName>
    </submittedName>
</protein>
<dbReference type="Pfam" id="PF00012">
    <property type="entry name" value="HSP70"/>
    <property type="match status" value="1"/>
</dbReference>
<keyword evidence="1" id="KW-0547">Nucleotide-binding</keyword>
<evidence type="ECO:0000256" key="3">
    <source>
        <dbReference type="SAM" id="SignalP"/>
    </source>
</evidence>
<sequence length="159" mass="17596">MPLVMNMSSTLILLCTSPCFGRKLSTFLSFICRMTEPESTVTVASASCSETTKEEKLSLPFPETVIGIDIGTSPCSVSMWNGSQVELLKLTIDEMIKRSCETFKYDGSSIGVTSEVTLSNEHEATVFKRKRLIDMVDSDLVVHASTNFPFLMHNLDIKV</sequence>
<organism evidence="4 5">
    <name type="scientific">Trifolium medium</name>
    <dbReference type="NCBI Taxonomy" id="97028"/>
    <lineage>
        <taxon>Eukaryota</taxon>
        <taxon>Viridiplantae</taxon>
        <taxon>Streptophyta</taxon>
        <taxon>Embryophyta</taxon>
        <taxon>Tracheophyta</taxon>
        <taxon>Spermatophyta</taxon>
        <taxon>Magnoliopsida</taxon>
        <taxon>eudicotyledons</taxon>
        <taxon>Gunneridae</taxon>
        <taxon>Pentapetalae</taxon>
        <taxon>rosids</taxon>
        <taxon>fabids</taxon>
        <taxon>Fabales</taxon>
        <taxon>Fabaceae</taxon>
        <taxon>Papilionoideae</taxon>
        <taxon>50 kb inversion clade</taxon>
        <taxon>NPAAA clade</taxon>
        <taxon>Hologalegina</taxon>
        <taxon>IRL clade</taxon>
        <taxon>Trifolieae</taxon>
        <taxon>Trifolium</taxon>
    </lineage>
</organism>
<dbReference type="InterPro" id="IPR043129">
    <property type="entry name" value="ATPase_NBD"/>
</dbReference>
<keyword evidence="3" id="KW-0732">Signal</keyword>
<dbReference type="SUPFAM" id="SSF53067">
    <property type="entry name" value="Actin-like ATPase domain"/>
    <property type="match status" value="1"/>
</dbReference>
<dbReference type="AlphaFoldDB" id="A0A392QEV6"/>
<accession>A0A392QEV6</accession>